<evidence type="ECO:0000256" key="3">
    <source>
        <dbReference type="ARBA" id="ARBA00023002"/>
    </source>
</evidence>
<dbReference type="EC" id="1.13.11.93" evidence="6"/>
<dbReference type="EMBL" id="CP017834">
    <property type="protein sequence ID" value="APJ05155.1"/>
    <property type="molecule type" value="Genomic_DNA"/>
</dbReference>
<comment type="cofactor">
    <cofactor evidence="1">
        <name>Fe(2+)</name>
        <dbReference type="ChEBI" id="CHEBI:29033"/>
    </cofactor>
</comment>
<evidence type="ECO:0000256" key="7">
    <source>
        <dbReference type="ARBA" id="ARBA00035045"/>
    </source>
</evidence>
<dbReference type="Gene3D" id="3.10.180.50">
    <property type="match status" value="1"/>
</dbReference>
<dbReference type="Proteomes" id="UP000184731">
    <property type="component" value="Chromosome"/>
</dbReference>
<evidence type="ECO:0000256" key="6">
    <source>
        <dbReference type="ARBA" id="ARBA00035023"/>
    </source>
</evidence>
<keyword evidence="3" id="KW-0560">Oxidoreductase</keyword>
<keyword evidence="4" id="KW-0408">Iron</keyword>
<keyword evidence="9" id="KW-1185">Reference proteome</keyword>
<dbReference type="AlphaFoldDB" id="A0A1L4D4L4"/>
<evidence type="ECO:0000256" key="5">
    <source>
        <dbReference type="ARBA" id="ARBA00035013"/>
    </source>
</evidence>
<evidence type="ECO:0000256" key="1">
    <source>
        <dbReference type="ARBA" id="ARBA00001954"/>
    </source>
</evidence>
<dbReference type="PANTHER" id="PTHR31136:SF5">
    <property type="entry name" value="2-OXOADIPATE DIOXYGENASE_DECARBOXYLASE, CHLOROPLASTIC"/>
    <property type="match status" value="1"/>
</dbReference>
<dbReference type="InterPro" id="IPR009770">
    <property type="entry name" value="HGLS"/>
</dbReference>
<reference evidence="8 9" key="1">
    <citation type="submission" date="2016-10" db="EMBL/GenBank/DDBJ databases">
        <title>Silvanigrella aquatica sp. nov., isolated from a freshwater lake located in the Black Forest, Germany, description of Silvanigrellaceae fam. nov., Silvanigrellales ord. nov., reclassification of the order Bdellovibrionales in the class Oligoflexia, reclassification of the families Bacteriovoracaceae and Halobacteriovoraceae in the new order Bacteriovoracales ord. nov., and reclassification of the family Pseudobacteriovoracaceae in the order Oligoflexiales.</title>
        <authorList>
            <person name="Hahn M.W."/>
            <person name="Schmidt J."/>
            <person name="Koll U."/>
            <person name="Rohde M."/>
            <person name="Verbag S."/>
            <person name="Pitt A."/>
            <person name="Nakai R."/>
            <person name="Naganuma T."/>
            <person name="Lang E."/>
        </authorList>
    </citation>
    <scope>NUCLEOTIDE SEQUENCE [LARGE SCALE GENOMIC DNA]</scope>
    <source>
        <strain evidence="8 9">MWH-Nonnen-W8red</strain>
    </source>
</reference>
<protein>
    <recommendedName>
        <fullName evidence="6">2-oxoadipate dioxygenase/decarboxylase</fullName>
        <ecNumber evidence="6">1.13.11.93</ecNumber>
    </recommendedName>
    <alternativeName>
        <fullName evidence="7">2-hydroxyglutarate synthase</fullName>
    </alternativeName>
</protein>
<name>A0A1L4D4L4_9BACT</name>
<dbReference type="KEGG" id="saqi:AXG55_09980"/>
<organism evidence="8 9">
    <name type="scientific">Silvanigrella aquatica</name>
    <dbReference type="NCBI Taxonomy" id="1915309"/>
    <lineage>
        <taxon>Bacteria</taxon>
        <taxon>Pseudomonadati</taxon>
        <taxon>Bdellovibrionota</taxon>
        <taxon>Oligoflexia</taxon>
        <taxon>Silvanigrellales</taxon>
        <taxon>Silvanigrellaceae</taxon>
        <taxon>Silvanigrella</taxon>
    </lineage>
</organism>
<accession>A0A1L4D4L4</accession>
<evidence type="ECO:0000313" key="8">
    <source>
        <dbReference type="EMBL" id="APJ05155.1"/>
    </source>
</evidence>
<keyword evidence="2" id="KW-0223">Dioxygenase</keyword>
<dbReference type="GO" id="GO:0051213">
    <property type="term" value="F:dioxygenase activity"/>
    <property type="evidence" value="ECO:0007669"/>
    <property type="project" value="UniProtKB-KW"/>
</dbReference>
<dbReference type="Pfam" id="PF07063">
    <property type="entry name" value="HGLS"/>
    <property type="match status" value="1"/>
</dbReference>
<comment type="similarity">
    <text evidence="5">Belongs to the 2-oxoadipate dioxygenase/decarboxylase family.</text>
</comment>
<dbReference type="CDD" id="cd16350">
    <property type="entry name" value="VOC_like"/>
    <property type="match status" value="1"/>
</dbReference>
<gene>
    <name evidence="8" type="ORF">AXG55_09980</name>
</gene>
<proteinExistence type="inferred from homology"/>
<dbReference type="SMART" id="SM01150">
    <property type="entry name" value="DUF1338"/>
    <property type="match status" value="1"/>
</dbReference>
<evidence type="ECO:0000256" key="2">
    <source>
        <dbReference type="ARBA" id="ARBA00022964"/>
    </source>
</evidence>
<evidence type="ECO:0000313" key="9">
    <source>
        <dbReference type="Proteomes" id="UP000184731"/>
    </source>
</evidence>
<sequence>MDKVIKNLWQIYRNKVSQVKIIEEAIRNQGDEWSEDHIAFRTLPGKYCDMSVMQQVFELLGYTKCDEYVFKDKKLNAISMNPPVENGVHSTKVFPKVFISVLELSSFSVEFQNCLLNYVCDVQSAPLEKFRTDFQNLKGNPAKMNEFAESITLFLSSGAPWRKPIFDDYEVLRKESEYAAWTLVYGNTPNHFTVSIHLMKKFKSLKEFNDFVQNNLKISLNSAGGSIIKGTPSVKLEQSATLAEESLVPFQDGYKKIPYAFVEFAFRHPLEGKSHNGIWENYYQGFVTDNADKIFESTNIRN</sequence>
<dbReference type="PANTHER" id="PTHR31136">
    <property type="entry name" value="DUF1338 DOMAIN-CONTAINING PROTEIN"/>
    <property type="match status" value="1"/>
</dbReference>
<dbReference type="STRING" id="1915309.AXG55_09980"/>
<evidence type="ECO:0000256" key="4">
    <source>
        <dbReference type="ARBA" id="ARBA00023004"/>
    </source>
</evidence>